<dbReference type="AlphaFoldDB" id="A0A164WUH1"/>
<sequence>MQPTTLCCCYCLVFFFPLLETAWLLVSRHRRAFCWPPVARHSSFARPGERVVEILGGGKV</sequence>
<protein>
    <submittedName>
        <fullName evidence="1">Uncharacterized protein</fullName>
    </submittedName>
</protein>
<name>A0A164WUH1_9CRUS</name>
<organism evidence="1 2">
    <name type="scientific">Daphnia magna</name>
    <dbReference type="NCBI Taxonomy" id="35525"/>
    <lineage>
        <taxon>Eukaryota</taxon>
        <taxon>Metazoa</taxon>
        <taxon>Ecdysozoa</taxon>
        <taxon>Arthropoda</taxon>
        <taxon>Crustacea</taxon>
        <taxon>Branchiopoda</taxon>
        <taxon>Diplostraca</taxon>
        <taxon>Cladocera</taxon>
        <taxon>Anomopoda</taxon>
        <taxon>Daphniidae</taxon>
        <taxon>Daphnia</taxon>
    </lineage>
</organism>
<dbReference type="EMBL" id="LRGB01001054">
    <property type="protein sequence ID" value="KZS13589.1"/>
    <property type="molecule type" value="Genomic_DNA"/>
</dbReference>
<evidence type="ECO:0000313" key="2">
    <source>
        <dbReference type="Proteomes" id="UP000076858"/>
    </source>
</evidence>
<keyword evidence="2" id="KW-1185">Reference proteome</keyword>
<gene>
    <name evidence="1" type="ORF">APZ42_021240</name>
</gene>
<accession>A0A164WUH1</accession>
<evidence type="ECO:0000313" key="1">
    <source>
        <dbReference type="EMBL" id="KZS13589.1"/>
    </source>
</evidence>
<proteinExistence type="predicted"/>
<comment type="caution">
    <text evidence="1">The sequence shown here is derived from an EMBL/GenBank/DDBJ whole genome shotgun (WGS) entry which is preliminary data.</text>
</comment>
<reference evidence="1 2" key="1">
    <citation type="submission" date="2016-03" db="EMBL/GenBank/DDBJ databases">
        <title>EvidentialGene: Evidence-directed Construction of Genes on Genomes.</title>
        <authorList>
            <person name="Gilbert D.G."/>
            <person name="Choi J.-H."/>
            <person name="Mockaitis K."/>
            <person name="Colbourne J."/>
            <person name="Pfrender M."/>
        </authorList>
    </citation>
    <scope>NUCLEOTIDE SEQUENCE [LARGE SCALE GENOMIC DNA]</scope>
    <source>
        <strain evidence="1 2">Xinb3</strain>
        <tissue evidence="1">Complete organism</tissue>
    </source>
</reference>
<dbReference type="Proteomes" id="UP000076858">
    <property type="component" value="Unassembled WGS sequence"/>
</dbReference>